<evidence type="ECO:0000313" key="1">
    <source>
        <dbReference type="EMBL" id="MBB4722640.1"/>
    </source>
</evidence>
<proteinExistence type="predicted"/>
<comment type="caution">
    <text evidence="1">The sequence shown here is derived from an EMBL/GenBank/DDBJ whole genome shotgun (WGS) entry which is preliminary data.</text>
</comment>
<evidence type="ECO:0000313" key="2">
    <source>
        <dbReference type="Proteomes" id="UP000576603"/>
    </source>
</evidence>
<accession>A0AAW3U0Q5</accession>
<reference evidence="1 2" key="1">
    <citation type="submission" date="2020-08" db="EMBL/GenBank/DDBJ databases">
        <title>Studying the diversity of plant-associated saprophytic bacteria and their role in host health and plant-pathogen interactions.</title>
        <authorList>
            <person name="Potnis N."/>
        </authorList>
    </citation>
    <scope>NUCLEOTIDE SEQUENCE [LARGE SCALE GENOMIC DNA]</scope>
    <source>
        <strain evidence="1 2">CFBP 7922</strain>
    </source>
</reference>
<name>A0AAW3U0Q5_XANEU</name>
<dbReference type="Gene3D" id="3.40.50.300">
    <property type="entry name" value="P-loop containing nucleotide triphosphate hydrolases"/>
    <property type="match status" value="1"/>
</dbReference>
<dbReference type="InterPro" id="IPR027417">
    <property type="entry name" value="P-loop_NTPase"/>
</dbReference>
<sequence length="177" mass="18838">MKIVGISGKAGSGKDTLAGFLVEHQGFVRIALAEPLRRFVSDITGLSMEDLTAGPLKEAPLDWLGGTSPRRLMQTIGTEWGRDMIDESLWLKVAARRVEEARAFGAAGVVIPDVRFENEAMLVRELGGSVVVVDRPGVASVADHASERPLPSGLVDHTVVNSGTLAQLRAAAQELAN</sequence>
<organism evidence="1 2">
    <name type="scientific">Xanthomonas euvesicatoria</name>
    <dbReference type="NCBI Taxonomy" id="456327"/>
    <lineage>
        <taxon>Bacteria</taxon>
        <taxon>Pseudomonadati</taxon>
        <taxon>Pseudomonadota</taxon>
        <taxon>Gammaproteobacteria</taxon>
        <taxon>Lysobacterales</taxon>
        <taxon>Lysobacteraceae</taxon>
        <taxon>Xanthomonas</taxon>
    </lineage>
</organism>
<dbReference type="Pfam" id="PF21448">
    <property type="entry name" value="DNMK"/>
    <property type="match status" value="1"/>
</dbReference>
<protein>
    <recommendedName>
        <fullName evidence="3">Adenylate kinase</fullName>
    </recommendedName>
</protein>
<dbReference type="InterPro" id="IPR048444">
    <property type="entry name" value="DNMK"/>
</dbReference>
<dbReference type="RefSeq" id="WP_184420230.1">
    <property type="nucleotide sequence ID" value="NZ_JACHNK010000002.1"/>
</dbReference>
<evidence type="ECO:0008006" key="3">
    <source>
        <dbReference type="Google" id="ProtNLM"/>
    </source>
</evidence>
<dbReference type="Proteomes" id="UP000576603">
    <property type="component" value="Unassembled WGS sequence"/>
</dbReference>
<dbReference type="AlphaFoldDB" id="A0AAW3U0Q5"/>
<gene>
    <name evidence="1" type="ORF">FHY32_000958</name>
</gene>
<dbReference type="SUPFAM" id="SSF52540">
    <property type="entry name" value="P-loop containing nucleoside triphosphate hydrolases"/>
    <property type="match status" value="1"/>
</dbReference>
<dbReference type="EMBL" id="JACHNL010000002">
    <property type="protein sequence ID" value="MBB4722640.1"/>
    <property type="molecule type" value="Genomic_DNA"/>
</dbReference>